<evidence type="ECO:0000313" key="10">
    <source>
        <dbReference type="EMBL" id="SDC08821.1"/>
    </source>
</evidence>
<organism evidence="10 11">
    <name type="scientific">Geodermatophilus telluris</name>
    <dbReference type="NCBI Taxonomy" id="1190417"/>
    <lineage>
        <taxon>Bacteria</taxon>
        <taxon>Bacillati</taxon>
        <taxon>Actinomycetota</taxon>
        <taxon>Actinomycetes</taxon>
        <taxon>Geodermatophilales</taxon>
        <taxon>Geodermatophilaceae</taxon>
        <taxon>Geodermatophilus</taxon>
    </lineage>
</organism>
<dbReference type="Pfam" id="PF09922">
    <property type="entry name" value="LiaF-like_C"/>
    <property type="match status" value="1"/>
</dbReference>
<dbReference type="Proteomes" id="UP000199416">
    <property type="component" value="Unassembled WGS sequence"/>
</dbReference>
<evidence type="ECO:0000256" key="7">
    <source>
        <dbReference type="SAM" id="Phobius"/>
    </source>
</evidence>
<dbReference type="InterPro" id="IPR007168">
    <property type="entry name" value="Phageshock_PspC_N"/>
</dbReference>
<comment type="subcellular location">
    <subcellularLocation>
        <location evidence="1">Cell membrane</location>
        <topology evidence="1">Single-pass membrane protein</topology>
    </subcellularLocation>
</comment>
<gene>
    <name evidence="10" type="ORF">SAMN05660690_0489</name>
</gene>
<feature type="transmembrane region" description="Helical" evidence="7">
    <location>
        <begin position="152"/>
        <end position="170"/>
    </location>
</feature>
<dbReference type="RefSeq" id="WP_091362867.1">
    <property type="nucleotide sequence ID" value="NZ_FMZF01000001.1"/>
</dbReference>
<dbReference type="PANTHER" id="PTHR33885">
    <property type="entry name" value="PHAGE SHOCK PROTEIN C"/>
    <property type="match status" value="1"/>
</dbReference>
<evidence type="ECO:0000256" key="3">
    <source>
        <dbReference type="ARBA" id="ARBA00022692"/>
    </source>
</evidence>
<sequence length="291" mass="29944">MTAAPPPAPPADPPPATRPALRRSRTDKIAGGVAGGLAEYSGIDPLLWRVGFVALTLAGGSGVIVYALLWLLMPGGPRRRADGAPAEPPGPRSPVAAFTVAGLLILVGLLVLVTRYTDLDPGAPGFLASALLVVGLGLVASSFSRGRSPRGGLIAVGGVLSLAVLFSSAVPEFDDETGGIGDQSYRPTTVADVRSAYHVGAGDLDLDLSRLDVDEVDTPLEVRIDHGMGDLDVTVPDDFDVRVDVEHGVGDVDLFDEGSDSGLFRGEDGDGDVDLVLTINSGFGDVEVSRA</sequence>
<dbReference type="PANTHER" id="PTHR33885:SF3">
    <property type="entry name" value="PHAGE SHOCK PROTEIN C"/>
    <property type="match status" value="1"/>
</dbReference>
<evidence type="ECO:0000256" key="6">
    <source>
        <dbReference type="SAM" id="MobiDB-lite"/>
    </source>
</evidence>
<evidence type="ECO:0000259" key="8">
    <source>
        <dbReference type="Pfam" id="PF04024"/>
    </source>
</evidence>
<evidence type="ECO:0000313" key="11">
    <source>
        <dbReference type="Proteomes" id="UP000199416"/>
    </source>
</evidence>
<feature type="region of interest" description="Disordered" evidence="6">
    <location>
        <begin position="1"/>
        <end position="22"/>
    </location>
</feature>
<reference evidence="11" key="1">
    <citation type="submission" date="2016-10" db="EMBL/GenBank/DDBJ databases">
        <authorList>
            <person name="Varghese N."/>
            <person name="Submissions S."/>
        </authorList>
    </citation>
    <scope>NUCLEOTIDE SEQUENCE [LARGE SCALE GENOMIC DNA]</scope>
    <source>
        <strain evidence="11">DSM 45421</strain>
    </source>
</reference>
<feature type="transmembrane region" description="Helical" evidence="7">
    <location>
        <begin position="122"/>
        <end position="140"/>
    </location>
</feature>
<evidence type="ECO:0000259" key="9">
    <source>
        <dbReference type="Pfam" id="PF09922"/>
    </source>
</evidence>
<name>A0A1G6IQW2_9ACTN</name>
<proteinExistence type="predicted"/>
<dbReference type="EMBL" id="FMZF01000001">
    <property type="protein sequence ID" value="SDC08821.1"/>
    <property type="molecule type" value="Genomic_DNA"/>
</dbReference>
<evidence type="ECO:0000256" key="5">
    <source>
        <dbReference type="ARBA" id="ARBA00023136"/>
    </source>
</evidence>
<dbReference type="OrthoDB" id="7359894at2"/>
<protein>
    <submittedName>
        <fullName evidence="10">Phage shock protein C (PspC) family protein</fullName>
    </submittedName>
</protein>
<dbReference type="AlphaFoldDB" id="A0A1G6IQW2"/>
<evidence type="ECO:0000256" key="1">
    <source>
        <dbReference type="ARBA" id="ARBA00004162"/>
    </source>
</evidence>
<keyword evidence="5 7" id="KW-0472">Membrane</keyword>
<evidence type="ECO:0000256" key="2">
    <source>
        <dbReference type="ARBA" id="ARBA00022475"/>
    </source>
</evidence>
<keyword evidence="4 7" id="KW-1133">Transmembrane helix</keyword>
<dbReference type="GO" id="GO:0005886">
    <property type="term" value="C:plasma membrane"/>
    <property type="evidence" value="ECO:0007669"/>
    <property type="project" value="UniProtKB-SubCell"/>
</dbReference>
<dbReference type="STRING" id="1190417.SAMN05660690_0489"/>
<dbReference type="Pfam" id="PF04024">
    <property type="entry name" value="PspC"/>
    <property type="match status" value="1"/>
</dbReference>
<feature type="transmembrane region" description="Helical" evidence="7">
    <location>
        <begin position="94"/>
        <end position="116"/>
    </location>
</feature>
<feature type="transmembrane region" description="Helical" evidence="7">
    <location>
        <begin position="46"/>
        <end position="73"/>
    </location>
</feature>
<feature type="domain" description="Cell wall-active antibiotics response LiaF-like C-terminal" evidence="9">
    <location>
        <begin position="181"/>
        <end position="288"/>
    </location>
</feature>
<dbReference type="InterPro" id="IPR024425">
    <property type="entry name" value="LiaF-like_C"/>
</dbReference>
<dbReference type="InterPro" id="IPR052027">
    <property type="entry name" value="PspC"/>
</dbReference>
<feature type="compositionally biased region" description="Pro residues" evidence="6">
    <location>
        <begin position="1"/>
        <end position="17"/>
    </location>
</feature>
<feature type="domain" description="Phage shock protein PspC N-terminal" evidence="8">
    <location>
        <begin position="20"/>
        <end position="74"/>
    </location>
</feature>
<keyword evidence="2" id="KW-1003">Cell membrane</keyword>
<keyword evidence="3 7" id="KW-0812">Transmembrane</keyword>
<evidence type="ECO:0000256" key="4">
    <source>
        <dbReference type="ARBA" id="ARBA00022989"/>
    </source>
</evidence>
<accession>A0A1G6IQW2</accession>
<keyword evidence="11" id="KW-1185">Reference proteome</keyword>